<evidence type="ECO:0000259" key="3">
    <source>
        <dbReference type="Pfam" id="PF22891"/>
    </source>
</evidence>
<evidence type="ECO:0000256" key="1">
    <source>
        <dbReference type="ARBA" id="ARBA00016042"/>
    </source>
</evidence>
<protein>
    <recommendedName>
        <fullName evidence="1">Pre-rRNA-processing protein PNO1</fullName>
    </recommendedName>
</protein>
<dbReference type="Pfam" id="PF22891">
    <property type="entry name" value="KH_PNO1_2nd"/>
    <property type="match status" value="1"/>
</dbReference>
<dbReference type="RefSeq" id="XP_024330464.1">
    <property type="nucleotide sequence ID" value="XM_024475762.1"/>
</dbReference>
<evidence type="ECO:0000313" key="5">
    <source>
        <dbReference type="Proteomes" id="UP000034350"/>
    </source>
</evidence>
<dbReference type="PANTHER" id="PTHR12826">
    <property type="entry name" value="RIBONUCLEASE Y"/>
    <property type="match status" value="1"/>
</dbReference>
<dbReference type="VEuPathDB" id="MicrosporidiaDB:G9O61_00g001600"/>
<evidence type="ECO:0000313" key="4">
    <source>
        <dbReference type="EMBL" id="KKO74722.1"/>
    </source>
</evidence>
<dbReference type="PANTHER" id="PTHR12826:SF13">
    <property type="entry name" value="RNA-BINDING PROTEIN PNO1"/>
    <property type="match status" value="1"/>
</dbReference>
<dbReference type="Proteomes" id="UP000034350">
    <property type="component" value="Unassembled WGS sequence"/>
</dbReference>
<dbReference type="Gene3D" id="3.30.1370.10">
    <property type="entry name" value="K Homology domain, type 1"/>
    <property type="match status" value="1"/>
</dbReference>
<name>A0A0F9YPY9_9MICR</name>
<dbReference type="GeneID" id="36320709"/>
<keyword evidence="2" id="KW-0694">RNA-binding</keyword>
<dbReference type="VEuPathDB" id="MicrosporidiaDB:AAJ76_4900014979"/>
<organism evidence="4 5">
    <name type="scientific">Vairimorpha ceranae</name>
    <dbReference type="NCBI Taxonomy" id="40302"/>
    <lineage>
        <taxon>Eukaryota</taxon>
        <taxon>Fungi</taxon>
        <taxon>Fungi incertae sedis</taxon>
        <taxon>Microsporidia</taxon>
        <taxon>Nosematidae</taxon>
        <taxon>Vairimorpha</taxon>
    </lineage>
</organism>
<dbReference type="VEuPathDB" id="MicrosporidiaDB:NCER_100423"/>
<dbReference type="InterPro" id="IPR036612">
    <property type="entry name" value="KH_dom_type_1_sf"/>
</dbReference>
<sequence length="205" mass="23856">MQSCCKNENNVEIQSRSIDIPSHKMALYKSEWLKIYTPIVELAKIQIRMNFMKKQIDIRTCHLTEDTSFLNRVEQFLRAINIGFSIEDSLAILKFPDVFLDNFNIHEVKILKNLHIERAIGRMIGREGKTKLTIESLSRCKSLIKDANIFLLGPIENTRIAKDSYCRLIMGSQPGTIYNRLRNIRTKIKDSYGSIQTIYNELEKK</sequence>
<dbReference type="EMBL" id="JPQZ01000049">
    <property type="protein sequence ID" value="KKO74722.1"/>
    <property type="molecule type" value="Genomic_DNA"/>
</dbReference>
<reference evidence="4 5" key="1">
    <citation type="journal article" date="2015" name="Environ. Microbiol.">
        <title>Genome analyses suggest the presence of polyploidy and recent human-driven expansions in eight global populations of the honeybee pathogen Nosema ceranae.</title>
        <authorList>
            <person name="Pelin A."/>
            <person name="Selman M."/>
            <person name="Aris-Brosou S."/>
            <person name="Farinelli L."/>
            <person name="Corradi N."/>
        </authorList>
    </citation>
    <scope>NUCLEOTIDE SEQUENCE [LARGE SCALE GENOMIC DNA]</scope>
    <source>
        <strain evidence="4 5">PA08 1199</strain>
    </source>
</reference>
<dbReference type="SUPFAM" id="SSF54791">
    <property type="entry name" value="Eukaryotic type KH-domain (KH-domain type I)"/>
    <property type="match status" value="1"/>
</dbReference>
<proteinExistence type="predicted"/>
<dbReference type="OrthoDB" id="1932641at2759"/>
<accession>A0A0F9YPY9</accession>
<dbReference type="InterPro" id="IPR055211">
    <property type="entry name" value="KH_PNO1_2nd"/>
</dbReference>
<dbReference type="GO" id="GO:0003723">
    <property type="term" value="F:RNA binding"/>
    <property type="evidence" value="ECO:0007669"/>
    <property type="project" value="UniProtKB-KW"/>
</dbReference>
<comment type="caution">
    <text evidence="4">The sequence shown here is derived from an EMBL/GenBank/DDBJ whole genome shotgun (WGS) entry which is preliminary data.</text>
</comment>
<feature type="domain" description="PNO1 second type I KH" evidence="3">
    <location>
        <begin position="103"/>
        <end position="185"/>
    </location>
</feature>
<dbReference type="GO" id="GO:0005634">
    <property type="term" value="C:nucleus"/>
    <property type="evidence" value="ECO:0007669"/>
    <property type="project" value="TreeGrafter"/>
</dbReference>
<dbReference type="OMA" id="TPLRNNW"/>
<evidence type="ECO:0000256" key="2">
    <source>
        <dbReference type="ARBA" id="ARBA00022884"/>
    </source>
</evidence>
<keyword evidence="5" id="KW-1185">Reference proteome</keyword>
<gene>
    <name evidence="4" type="ORF">AAJ76_4900014979</name>
</gene>
<dbReference type="AlphaFoldDB" id="A0A0F9YPY9"/>